<keyword evidence="8" id="KW-0677">Repeat</keyword>
<accession>A0A5S9X2B8</accession>
<evidence type="ECO:0000256" key="13">
    <source>
        <dbReference type="ARBA" id="ARBA00023136"/>
    </source>
</evidence>
<name>A0A5S9X2B8_ARATH</name>
<dbReference type="PROSITE" id="PS00108">
    <property type="entry name" value="PROTEIN_KINASE_ST"/>
    <property type="match status" value="1"/>
</dbReference>
<keyword evidence="9 15" id="KW-0547">Nucleotide-binding</keyword>
<dbReference type="InterPro" id="IPR024788">
    <property type="entry name" value="Malectin-like_Carb-bd_dom"/>
</dbReference>
<evidence type="ECO:0000256" key="10">
    <source>
        <dbReference type="ARBA" id="ARBA00022777"/>
    </source>
</evidence>
<dbReference type="ExpressionAtlas" id="A0A5S9X2B8">
    <property type="expression patterns" value="baseline and differential"/>
</dbReference>
<dbReference type="FunFam" id="1.10.510.10:FF:000146">
    <property type="entry name" value="LRR receptor-like serine/threonine-protein kinase IOS1"/>
    <property type="match status" value="1"/>
</dbReference>
<feature type="chain" id="PRO_5024846337" description="Protein kinase domain-containing protein" evidence="17">
    <location>
        <begin position="23"/>
        <end position="889"/>
    </location>
</feature>
<evidence type="ECO:0000256" key="15">
    <source>
        <dbReference type="PROSITE-ProRule" id="PRU10141"/>
    </source>
</evidence>
<comment type="subcellular location">
    <subcellularLocation>
        <location evidence="1">Membrane</location>
        <topology evidence="1">Single-pass membrane protein</topology>
    </subcellularLocation>
</comment>
<sequence>MKSLFLILAMIEIFSIIHRVQPQNQDGFITLDCGMPFDESPYTDPDSGLVFTSDSTLIQTGTIGRVDKAFDKLHIKPYLVMRYFPEGVRNCYTLNVTRDTTYLIGAMFFYGNYDGTNTYPNFDLYLGPNKWETIDLDRYRNGTWVSMIHIPRSSSLEMCLVKTGTSFPLISTIEIRPFGNNTYGPRPGSLSTLRYFFNDSYSNIIRYPHDIHDRIWSPYDQKYEEWRMINTTLSISNPGIYETPKPVLATAATPLNESLPLYIYWSIVPPTAAVYIYIHFAEIQVLQANETREFDIYLNEGSNYSAFSPSKFEQRTITFSAVQCPEGFCFLQLERTKKSTLPPLINAIEAFSIIEFPFVETNQSDVAVIKNIKDTYRLTKISWQGDPCVPPDISWEHLKCYYKEKEISTPPRVTSLNLSSQGLTGSILPSIKNLTQLQELDLSNNTLTGEVPIYLAKMKSLVVINLSKNNLSGSVPQALLDRRKTGLLLILEGNPDLCSISSCIKKEKMKFLVPVVASVASLLVIIVISFLIFVFRKKKVSSDKQPTKIGPVEDGGDSYESEPSFLTKNRRFTYDEVTTMTNNFQRVLGEGGFGVVYHGLINGAEQIAVKVLSQSSAQGYKQFKAEVELLLRVHHINLVNLVGYCDEGRHLGLIYEYMPNGDLKQHLSGKWSGSVLSWKTRLIITVDAAQGLEYLHTGCKPAMVHRDVKSSNILLDEHFQAKLADFGLSRSFPTANETYVSTVVAGTPGYLDPEYYQTNWLSEKSDVYSFGIVLLEIITNCPIIQHTREKTHIVEWIALMLQKGDIRNIIDPTLQQDYDSSSVWKALELAMSCVNPSSAKRPNMSRVVNDLKDCLKYEISRKGGSVDMDSKGSIEVSMNFGTEVIPKAR</sequence>
<dbReference type="FunFam" id="3.80.10.10:FF:000129">
    <property type="entry name" value="Leucine-rich repeat receptor-like kinase"/>
    <property type="match status" value="1"/>
</dbReference>
<dbReference type="GO" id="GO:0016020">
    <property type="term" value="C:membrane"/>
    <property type="evidence" value="ECO:0007669"/>
    <property type="project" value="UniProtKB-SubCell"/>
</dbReference>
<evidence type="ECO:0000256" key="12">
    <source>
        <dbReference type="ARBA" id="ARBA00022989"/>
    </source>
</evidence>
<keyword evidence="4" id="KW-0433">Leucine-rich repeat</keyword>
<keyword evidence="3" id="KW-0597">Phosphoprotein</keyword>
<dbReference type="OrthoDB" id="2017114at2759"/>
<feature type="transmembrane region" description="Helical" evidence="16">
    <location>
        <begin position="511"/>
        <end position="535"/>
    </location>
</feature>
<keyword evidence="12 16" id="KW-1133">Transmembrane helix</keyword>
<gene>
    <name evidence="19" type="ORF">C24_LOCUS9152</name>
</gene>
<dbReference type="Pfam" id="PF07714">
    <property type="entry name" value="PK_Tyr_Ser-Thr"/>
    <property type="match status" value="1"/>
</dbReference>
<evidence type="ECO:0000313" key="19">
    <source>
        <dbReference type="EMBL" id="CAA0373061.1"/>
    </source>
</evidence>
<dbReference type="Gene3D" id="3.30.200.20">
    <property type="entry name" value="Phosphorylase Kinase, domain 1"/>
    <property type="match status" value="1"/>
</dbReference>
<evidence type="ECO:0000256" key="1">
    <source>
        <dbReference type="ARBA" id="ARBA00004167"/>
    </source>
</evidence>
<keyword evidence="5" id="KW-0808">Transferase</keyword>
<evidence type="ECO:0000256" key="11">
    <source>
        <dbReference type="ARBA" id="ARBA00022840"/>
    </source>
</evidence>
<feature type="binding site" evidence="15">
    <location>
        <position position="610"/>
    </location>
    <ligand>
        <name>ATP</name>
        <dbReference type="ChEBI" id="CHEBI:30616"/>
    </ligand>
</feature>
<dbReference type="AlphaFoldDB" id="A0A5S9X2B8"/>
<dbReference type="FunFam" id="3.30.200.20:FF:000394">
    <property type="entry name" value="Leucine-rich repeat receptor-like protein kinase"/>
    <property type="match status" value="1"/>
</dbReference>
<dbReference type="Pfam" id="PF12819">
    <property type="entry name" value="Malectin_like"/>
    <property type="match status" value="1"/>
</dbReference>
<dbReference type="PANTHER" id="PTHR45631:SF124">
    <property type="entry name" value="LEUCINE-RICH REPEAT PROTEIN KINASE FAMILY PROTEIN"/>
    <property type="match status" value="1"/>
</dbReference>
<dbReference type="Proteomes" id="UP000434276">
    <property type="component" value="Unassembled WGS sequence"/>
</dbReference>
<protein>
    <recommendedName>
        <fullName evidence="18">Protein kinase domain-containing protein</fullName>
    </recommendedName>
</protein>
<dbReference type="Gene3D" id="3.80.10.10">
    <property type="entry name" value="Ribonuclease Inhibitor"/>
    <property type="match status" value="1"/>
</dbReference>
<keyword evidence="6 16" id="KW-0812">Transmembrane</keyword>
<dbReference type="InterPro" id="IPR001245">
    <property type="entry name" value="Ser-Thr/Tyr_kinase_cat_dom"/>
</dbReference>
<reference evidence="19 20" key="1">
    <citation type="submission" date="2019-12" db="EMBL/GenBank/DDBJ databases">
        <authorList>
            <person name="Jiao W.-B."/>
            <person name="Schneeberger K."/>
        </authorList>
    </citation>
    <scope>NUCLEOTIDE SEQUENCE [LARGE SCALE GENOMIC DNA]</scope>
    <source>
        <strain evidence="20">cv. C24</strain>
    </source>
</reference>
<evidence type="ECO:0000256" key="3">
    <source>
        <dbReference type="ARBA" id="ARBA00022553"/>
    </source>
</evidence>
<evidence type="ECO:0000256" key="5">
    <source>
        <dbReference type="ARBA" id="ARBA00022679"/>
    </source>
</evidence>
<dbReference type="EMBL" id="CACSHJ010000088">
    <property type="protein sequence ID" value="CAA0373061.1"/>
    <property type="molecule type" value="Genomic_DNA"/>
</dbReference>
<proteinExistence type="predicted"/>
<evidence type="ECO:0000256" key="7">
    <source>
        <dbReference type="ARBA" id="ARBA00022729"/>
    </source>
</evidence>
<dbReference type="SUPFAM" id="SSF56112">
    <property type="entry name" value="Protein kinase-like (PK-like)"/>
    <property type="match status" value="1"/>
</dbReference>
<dbReference type="Pfam" id="PF12799">
    <property type="entry name" value="LRR_4"/>
    <property type="match status" value="1"/>
</dbReference>
<dbReference type="GO" id="GO:0005524">
    <property type="term" value="F:ATP binding"/>
    <property type="evidence" value="ECO:0007669"/>
    <property type="project" value="UniProtKB-UniRule"/>
</dbReference>
<dbReference type="GO" id="GO:0004674">
    <property type="term" value="F:protein serine/threonine kinase activity"/>
    <property type="evidence" value="ECO:0007669"/>
    <property type="project" value="UniProtKB-KW"/>
</dbReference>
<organism evidence="19 20">
    <name type="scientific">Arabidopsis thaliana</name>
    <name type="common">Mouse-ear cress</name>
    <dbReference type="NCBI Taxonomy" id="3702"/>
    <lineage>
        <taxon>Eukaryota</taxon>
        <taxon>Viridiplantae</taxon>
        <taxon>Streptophyta</taxon>
        <taxon>Embryophyta</taxon>
        <taxon>Tracheophyta</taxon>
        <taxon>Spermatophyta</taxon>
        <taxon>Magnoliopsida</taxon>
        <taxon>eudicotyledons</taxon>
        <taxon>Gunneridae</taxon>
        <taxon>Pentapetalae</taxon>
        <taxon>rosids</taxon>
        <taxon>malvids</taxon>
        <taxon>Brassicales</taxon>
        <taxon>Brassicaceae</taxon>
        <taxon>Camelineae</taxon>
        <taxon>Arabidopsis</taxon>
    </lineage>
</organism>
<evidence type="ECO:0000256" key="9">
    <source>
        <dbReference type="ARBA" id="ARBA00022741"/>
    </source>
</evidence>
<evidence type="ECO:0000256" key="4">
    <source>
        <dbReference type="ARBA" id="ARBA00022614"/>
    </source>
</evidence>
<dbReference type="PROSITE" id="PS00107">
    <property type="entry name" value="PROTEIN_KINASE_ATP"/>
    <property type="match status" value="1"/>
</dbReference>
<keyword evidence="10" id="KW-0418">Kinase</keyword>
<evidence type="ECO:0000256" key="14">
    <source>
        <dbReference type="ARBA" id="ARBA00023170"/>
    </source>
</evidence>
<keyword evidence="2" id="KW-0723">Serine/threonine-protein kinase</keyword>
<evidence type="ECO:0000256" key="2">
    <source>
        <dbReference type="ARBA" id="ARBA00022527"/>
    </source>
</evidence>
<dbReference type="InterPro" id="IPR032675">
    <property type="entry name" value="LRR_dom_sf"/>
</dbReference>
<feature type="signal peptide" evidence="17">
    <location>
        <begin position="1"/>
        <end position="22"/>
    </location>
</feature>
<dbReference type="PANTHER" id="PTHR45631">
    <property type="entry name" value="OS07G0107800 PROTEIN-RELATED"/>
    <property type="match status" value="1"/>
</dbReference>
<dbReference type="InterPro" id="IPR011009">
    <property type="entry name" value="Kinase-like_dom_sf"/>
</dbReference>
<dbReference type="InterPro" id="IPR017441">
    <property type="entry name" value="Protein_kinase_ATP_BS"/>
</dbReference>
<evidence type="ECO:0000259" key="18">
    <source>
        <dbReference type="PROSITE" id="PS50011"/>
    </source>
</evidence>
<dbReference type="InterPro" id="IPR025875">
    <property type="entry name" value="Leu-rich_rpt_4"/>
</dbReference>
<evidence type="ECO:0000256" key="16">
    <source>
        <dbReference type="SAM" id="Phobius"/>
    </source>
</evidence>
<dbReference type="CDD" id="cd14066">
    <property type="entry name" value="STKc_IRAK"/>
    <property type="match status" value="1"/>
</dbReference>
<keyword evidence="14" id="KW-0675">Receptor</keyword>
<dbReference type="Gene3D" id="1.10.510.10">
    <property type="entry name" value="Transferase(Phosphotransferase) domain 1"/>
    <property type="match status" value="1"/>
</dbReference>
<evidence type="ECO:0000313" key="20">
    <source>
        <dbReference type="Proteomes" id="UP000434276"/>
    </source>
</evidence>
<dbReference type="PROSITE" id="PS50011">
    <property type="entry name" value="PROTEIN_KINASE_DOM"/>
    <property type="match status" value="1"/>
</dbReference>
<keyword evidence="11 15" id="KW-0067">ATP-binding</keyword>
<evidence type="ECO:0000256" key="8">
    <source>
        <dbReference type="ARBA" id="ARBA00022737"/>
    </source>
</evidence>
<keyword evidence="7 17" id="KW-0732">Signal</keyword>
<keyword evidence="13 16" id="KW-0472">Membrane</keyword>
<dbReference type="SUPFAM" id="SSF52058">
    <property type="entry name" value="L domain-like"/>
    <property type="match status" value="1"/>
</dbReference>
<feature type="domain" description="Protein kinase" evidence="18">
    <location>
        <begin position="582"/>
        <end position="855"/>
    </location>
</feature>
<dbReference type="SMART" id="SM00220">
    <property type="entry name" value="S_TKc"/>
    <property type="match status" value="1"/>
</dbReference>
<dbReference type="InterPro" id="IPR008271">
    <property type="entry name" value="Ser/Thr_kinase_AS"/>
</dbReference>
<dbReference type="InterPro" id="IPR000719">
    <property type="entry name" value="Prot_kinase_dom"/>
</dbReference>
<evidence type="ECO:0000256" key="6">
    <source>
        <dbReference type="ARBA" id="ARBA00022692"/>
    </source>
</evidence>
<evidence type="ECO:0000256" key="17">
    <source>
        <dbReference type="SAM" id="SignalP"/>
    </source>
</evidence>